<evidence type="ECO:0000256" key="4">
    <source>
        <dbReference type="PROSITE-ProRule" id="PRU00175"/>
    </source>
</evidence>
<organism evidence="7 8">
    <name type="scientific">Lolium multiflorum</name>
    <name type="common">Italian ryegrass</name>
    <name type="synonym">Lolium perenne subsp. multiflorum</name>
    <dbReference type="NCBI Taxonomy" id="4521"/>
    <lineage>
        <taxon>Eukaryota</taxon>
        <taxon>Viridiplantae</taxon>
        <taxon>Streptophyta</taxon>
        <taxon>Embryophyta</taxon>
        <taxon>Tracheophyta</taxon>
        <taxon>Spermatophyta</taxon>
        <taxon>Magnoliopsida</taxon>
        <taxon>Liliopsida</taxon>
        <taxon>Poales</taxon>
        <taxon>Poaceae</taxon>
        <taxon>BOP clade</taxon>
        <taxon>Pooideae</taxon>
        <taxon>Poodae</taxon>
        <taxon>Poeae</taxon>
        <taxon>Poeae Chloroplast Group 2 (Poeae type)</taxon>
        <taxon>Loliodinae</taxon>
        <taxon>Loliinae</taxon>
        <taxon>Lolium</taxon>
    </lineage>
</organism>
<dbReference type="GO" id="GO:0061630">
    <property type="term" value="F:ubiquitin protein ligase activity"/>
    <property type="evidence" value="ECO:0007669"/>
    <property type="project" value="TreeGrafter"/>
</dbReference>
<evidence type="ECO:0000313" key="8">
    <source>
        <dbReference type="Proteomes" id="UP001231189"/>
    </source>
</evidence>
<reference evidence="7" key="1">
    <citation type="submission" date="2023-07" db="EMBL/GenBank/DDBJ databases">
        <title>A chromosome-level genome assembly of Lolium multiflorum.</title>
        <authorList>
            <person name="Chen Y."/>
            <person name="Copetti D."/>
            <person name="Kolliker R."/>
            <person name="Studer B."/>
        </authorList>
    </citation>
    <scope>NUCLEOTIDE SEQUENCE</scope>
    <source>
        <strain evidence="7">02402/16</strain>
        <tissue evidence="7">Leaf</tissue>
    </source>
</reference>
<accession>A0AAD8RR17</accession>
<keyword evidence="2 4" id="KW-0863">Zinc-finger</keyword>
<proteinExistence type="predicted"/>
<keyword evidence="8" id="KW-1185">Reference proteome</keyword>
<evidence type="ECO:0000256" key="3">
    <source>
        <dbReference type="ARBA" id="ARBA00022833"/>
    </source>
</evidence>
<comment type="caution">
    <text evidence="7">The sequence shown here is derived from an EMBL/GenBank/DDBJ whole genome shotgun (WGS) entry which is preliminary data.</text>
</comment>
<sequence length="175" mass="20549">MESAAQGGEHVGRGAGDVTRRRRRGEEDEVERSYREKRERRHPVSRQDMLALPMAKAGETREDECPICLHDFLPGGKELRTMPCSHSFHEQCIFDWLVIDRRCPICRFVMPSEEPRWRILEEDDGLEIIEEDDEVEEDEDEDELFRRAPATVYHIVDSFIFDGSRPYNGMYDFVI</sequence>
<dbReference type="EMBL" id="JAUUTY010000005">
    <property type="protein sequence ID" value="KAK1629272.1"/>
    <property type="molecule type" value="Genomic_DNA"/>
</dbReference>
<dbReference type="PROSITE" id="PS50089">
    <property type="entry name" value="ZF_RING_2"/>
    <property type="match status" value="1"/>
</dbReference>
<evidence type="ECO:0000256" key="1">
    <source>
        <dbReference type="ARBA" id="ARBA00022723"/>
    </source>
</evidence>
<dbReference type="Gene3D" id="3.30.40.10">
    <property type="entry name" value="Zinc/RING finger domain, C3HC4 (zinc finger)"/>
    <property type="match status" value="1"/>
</dbReference>
<dbReference type="AlphaFoldDB" id="A0AAD8RR17"/>
<dbReference type="PANTHER" id="PTHR45931">
    <property type="entry name" value="SI:CH211-59O9.10"/>
    <property type="match status" value="1"/>
</dbReference>
<evidence type="ECO:0000313" key="7">
    <source>
        <dbReference type="EMBL" id="KAK1629272.1"/>
    </source>
</evidence>
<keyword evidence="1" id="KW-0479">Metal-binding</keyword>
<evidence type="ECO:0000259" key="6">
    <source>
        <dbReference type="PROSITE" id="PS50089"/>
    </source>
</evidence>
<dbReference type="Pfam" id="PF13639">
    <property type="entry name" value="zf-RING_2"/>
    <property type="match status" value="1"/>
</dbReference>
<dbReference type="SMART" id="SM00184">
    <property type="entry name" value="RING"/>
    <property type="match status" value="1"/>
</dbReference>
<name>A0AAD8RR17_LOLMU</name>
<evidence type="ECO:0000256" key="2">
    <source>
        <dbReference type="ARBA" id="ARBA00022771"/>
    </source>
</evidence>
<dbReference type="Proteomes" id="UP001231189">
    <property type="component" value="Unassembled WGS sequence"/>
</dbReference>
<protein>
    <recommendedName>
        <fullName evidence="6">RING-type domain-containing protein</fullName>
    </recommendedName>
</protein>
<dbReference type="InterPro" id="IPR051834">
    <property type="entry name" value="RING_finger_E3_ligase"/>
</dbReference>
<feature type="domain" description="RING-type" evidence="6">
    <location>
        <begin position="65"/>
        <end position="107"/>
    </location>
</feature>
<dbReference type="GO" id="GO:0005634">
    <property type="term" value="C:nucleus"/>
    <property type="evidence" value="ECO:0007669"/>
    <property type="project" value="TreeGrafter"/>
</dbReference>
<keyword evidence="3" id="KW-0862">Zinc</keyword>
<dbReference type="InterPro" id="IPR001841">
    <property type="entry name" value="Znf_RING"/>
</dbReference>
<dbReference type="SUPFAM" id="SSF57850">
    <property type="entry name" value="RING/U-box"/>
    <property type="match status" value="1"/>
</dbReference>
<dbReference type="GO" id="GO:0006511">
    <property type="term" value="P:ubiquitin-dependent protein catabolic process"/>
    <property type="evidence" value="ECO:0007669"/>
    <property type="project" value="TreeGrafter"/>
</dbReference>
<gene>
    <name evidence="7" type="ORF">QYE76_003587</name>
</gene>
<evidence type="ECO:0000256" key="5">
    <source>
        <dbReference type="SAM" id="MobiDB-lite"/>
    </source>
</evidence>
<dbReference type="InterPro" id="IPR013083">
    <property type="entry name" value="Znf_RING/FYVE/PHD"/>
</dbReference>
<dbReference type="GO" id="GO:0008270">
    <property type="term" value="F:zinc ion binding"/>
    <property type="evidence" value="ECO:0007669"/>
    <property type="project" value="UniProtKB-KW"/>
</dbReference>
<dbReference type="PANTHER" id="PTHR45931:SF23">
    <property type="entry name" value="OS12G0134500 PROTEIN"/>
    <property type="match status" value="1"/>
</dbReference>
<feature type="region of interest" description="Disordered" evidence="5">
    <location>
        <begin position="1"/>
        <end position="46"/>
    </location>
</feature>